<organism evidence="1 2">
    <name type="scientific">Pleurodeles waltl</name>
    <name type="common">Iberian ribbed newt</name>
    <dbReference type="NCBI Taxonomy" id="8319"/>
    <lineage>
        <taxon>Eukaryota</taxon>
        <taxon>Metazoa</taxon>
        <taxon>Chordata</taxon>
        <taxon>Craniata</taxon>
        <taxon>Vertebrata</taxon>
        <taxon>Euteleostomi</taxon>
        <taxon>Amphibia</taxon>
        <taxon>Batrachia</taxon>
        <taxon>Caudata</taxon>
        <taxon>Salamandroidea</taxon>
        <taxon>Salamandridae</taxon>
        <taxon>Pleurodelinae</taxon>
        <taxon>Pleurodeles</taxon>
    </lineage>
</organism>
<proteinExistence type="predicted"/>
<dbReference type="AlphaFoldDB" id="A0AAV7RGA2"/>
<reference evidence="1" key="1">
    <citation type="journal article" date="2022" name="bioRxiv">
        <title>Sequencing and chromosome-scale assembly of the giantPleurodeles waltlgenome.</title>
        <authorList>
            <person name="Brown T."/>
            <person name="Elewa A."/>
            <person name="Iarovenko S."/>
            <person name="Subramanian E."/>
            <person name="Araus A.J."/>
            <person name="Petzold A."/>
            <person name="Susuki M."/>
            <person name="Suzuki K.-i.T."/>
            <person name="Hayashi T."/>
            <person name="Toyoda A."/>
            <person name="Oliveira C."/>
            <person name="Osipova E."/>
            <person name="Leigh N.D."/>
            <person name="Simon A."/>
            <person name="Yun M.H."/>
        </authorList>
    </citation>
    <scope>NUCLEOTIDE SEQUENCE</scope>
    <source>
        <strain evidence="1">20211129_DDA</strain>
        <tissue evidence="1">Liver</tissue>
    </source>
</reference>
<accession>A0AAV7RGA2</accession>
<sequence>MRRLCCGQSTRRGLPSVTCGEECSLVTGAATLLSPGGPQTRVIPSTRSIDDRRSERGGEAWSGLSQVVVTELEMSGGRRPEKKERHCGAIDLALRYKRWQLATSVSPGEKTALCRWGPIKREARMG</sequence>
<evidence type="ECO:0000313" key="2">
    <source>
        <dbReference type="Proteomes" id="UP001066276"/>
    </source>
</evidence>
<evidence type="ECO:0000313" key="1">
    <source>
        <dbReference type="EMBL" id="KAJ1150787.1"/>
    </source>
</evidence>
<comment type="caution">
    <text evidence="1">The sequence shown here is derived from an EMBL/GenBank/DDBJ whole genome shotgun (WGS) entry which is preliminary data.</text>
</comment>
<keyword evidence="2" id="KW-1185">Reference proteome</keyword>
<gene>
    <name evidence="1" type="ORF">NDU88_003576</name>
</gene>
<dbReference type="Proteomes" id="UP001066276">
    <property type="component" value="Chromosome 5"/>
</dbReference>
<protein>
    <submittedName>
        <fullName evidence="1">Uncharacterized protein</fullName>
    </submittedName>
</protein>
<dbReference type="EMBL" id="JANPWB010000009">
    <property type="protein sequence ID" value="KAJ1150787.1"/>
    <property type="molecule type" value="Genomic_DNA"/>
</dbReference>
<name>A0AAV7RGA2_PLEWA</name>